<accession>A0ABP2Y9L2</accession>
<comment type="caution">
    <text evidence="1">The sequence shown here is derived from an EMBL/GenBank/DDBJ whole genome shotgun (WGS) entry which is preliminary data.</text>
</comment>
<evidence type="ECO:0000313" key="2">
    <source>
        <dbReference type="Proteomes" id="UP000016660"/>
    </source>
</evidence>
<sequence length="69" mass="8104">MFISESFSFRLGLLLLCSSFLRVVPIDCRLVRLLPFLPLRLQCLKQHCLHSLSIFLLRFPFSMLTLLFC</sequence>
<dbReference type="EMBL" id="AWUY01000150">
    <property type="protein sequence ID" value="ERJ75912.1"/>
    <property type="molecule type" value="Genomic_DNA"/>
</dbReference>
<protein>
    <submittedName>
        <fullName evidence="1">Uncharacterized protein</fullName>
    </submittedName>
</protein>
<dbReference type="Proteomes" id="UP000016660">
    <property type="component" value="Unassembled WGS sequence"/>
</dbReference>
<keyword evidence="2" id="KW-1185">Reference proteome</keyword>
<reference evidence="1 2" key="1">
    <citation type="submission" date="2013-06" db="EMBL/GenBank/DDBJ databases">
        <authorList>
            <person name="Weinstock G."/>
            <person name="Sodergren E."/>
            <person name="Lobos E.A."/>
            <person name="Fulton L."/>
            <person name="Fulton R."/>
            <person name="Courtney L."/>
            <person name="Fronick C."/>
            <person name="O'Laughlin M."/>
            <person name="Godfrey J."/>
            <person name="Wilson R.M."/>
            <person name="Miner T."/>
            <person name="Farmer C."/>
            <person name="Delehaunty K."/>
            <person name="Cordes M."/>
            <person name="Minx P."/>
            <person name="Tomlinson C."/>
            <person name="Chen J."/>
            <person name="Wollam A."/>
            <person name="Pepin K.H."/>
            <person name="Bhonagiri V."/>
            <person name="Zhang X."/>
            <person name="Warren W."/>
            <person name="Mitreva M."/>
            <person name="Mardis E.R."/>
            <person name="Wilson R.K."/>
        </authorList>
    </citation>
    <scope>NUCLEOTIDE SEQUENCE [LARGE SCALE GENOMIC DNA]</scope>
    <source>
        <strain evidence="1 2">ATCC 29426</strain>
    </source>
</reference>
<proteinExistence type="predicted"/>
<evidence type="ECO:0000313" key="1">
    <source>
        <dbReference type="EMBL" id="ERJ75912.1"/>
    </source>
</evidence>
<name>A0ABP2Y9L2_9BACT</name>
<organism evidence="1 2">
    <name type="scientific">Prevotella disiens JCM 6334 = ATCC 29426</name>
    <dbReference type="NCBI Taxonomy" id="1235811"/>
    <lineage>
        <taxon>Bacteria</taxon>
        <taxon>Pseudomonadati</taxon>
        <taxon>Bacteroidota</taxon>
        <taxon>Bacteroidia</taxon>
        <taxon>Bacteroidales</taxon>
        <taxon>Prevotellaceae</taxon>
        <taxon>Prevotella</taxon>
    </lineage>
</organism>
<gene>
    <name evidence="1" type="ORF">HMPREF0653_01682</name>
</gene>